<dbReference type="EMBL" id="JPOX01000032">
    <property type="protein sequence ID" value="KFX43857.1"/>
    <property type="molecule type" value="Genomic_DNA"/>
</dbReference>
<proteinExistence type="predicted"/>
<evidence type="ECO:0008006" key="3">
    <source>
        <dbReference type="Google" id="ProtNLM"/>
    </source>
</evidence>
<dbReference type="HOGENOM" id="CLU_131086_0_0_1"/>
<accession>A0A093UU94</accession>
<keyword evidence="1" id="KW-0472">Membrane</keyword>
<organism evidence="2">
    <name type="scientific">Talaromyces marneffei PM1</name>
    <dbReference type="NCBI Taxonomy" id="1077442"/>
    <lineage>
        <taxon>Eukaryota</taxon>
        <taxon>Fungi</taxon>
        <taxon>Dikarya</taxon>
        <taxon>Ascomycota</taxon>
        <taxon>Pezizomycotina</taxon>
        <taxon>Eurotiomycetes</taxon>
        <taxon>Eurotiomycetidae</taxon>
        <taxon>Eurotiales</taxon>
        <taxon>Trichocomaceae</taxon>
        <taxon>Talaromyces</taxon>
        <taxon>Talaromyces sect. Talaromyces</taxon>
    </lineage>
</organism>
<dbReference type="AlphaFoldDB" id="A0A093UU94"/>
<keyword evidence="1" id="KW-1133">Transmembrane helix</keyword>
<evidence type="ECO:0000313" key="2">
    <source>
        <dbReference type="EMBL" id="KFX43857.1"/>
    </source>
</evidence>
<sequence length="175" mass="18998">MSSPLQLQLQSLSSLTISSFLPPLPLVGLITSTSALAYAYCEHIFLNPLSDPSVPPATIRRVWQKCFPPGFVFVATSRIGSIASGVAGYRASGPDSVAGTLYASAIAFTVVHFAFLPWAQPHLLPIMDKNPTKESDEKIHESNKNFIRLDIFRTLASEVPAFLCFLGATLAYLKL</sequence>
<gene>
    <name evidence="2" type="ORF">GQ26_0320710</name>
</gene>
<keyword evidence="1" id="KW-0812">Transmembrane</keyword>
<reference evidence="2" key="2">
    <citation type="journal article" date="2014" name="PLoS Genet.">
        <title>Signature gene expression reveals novel clues to the molecular mechanisms of dimorphic transition in Penicillium marneffei.</title>
        <authorList>
            <person name="Yang E."/>
            <person name="Wang G."/>
            <person name="Cai J."/>
            <person name="Woo P.C."/>
            <person name="Lau S.K."/>
            <person name="Yuen K.-Y."/>
            <person name="Chow W.-N."/>
            <person name="Lin X."/>
        </authorList>
    </citation>
    <scope>NUCLEOTIDE SEQUENCE</scope>
    <source>
        <strain evidence="2">PM1</strain>
    </source>
</reference>
<feature type="transmembrane region" description="Helical" evidence="1">
    <location>
        <begin position="101"/>
        <end position="119"/>
    </location>
</feature>
<reference key="1">
    <citation type="journal article" date="2014" name="PLoS Genet.">
        <title>Signature Gene Expression Reveals Novel Clues to the Molecular Mechanisms of Dimorphic Transition in Penicillium marneffei.</title>
        <authorList>
            <person name="Yang E."/>
            <person name="Wang G."/>
            <person name="Cai J."/>
            <person name="Woo P.C."/>
            <person name="Lau S.K."/>
            <person name="Yuen K.-Y."/>
            <person name="Chow W.-N."/>
            <person name="Lin X."/>
        </authorList>
    </citation>
    <scope>NUCLEOTIDE SEQUENCE [LARGE SCALE GENOMIC DNA]</scope>
    <source>
        <strain>PM1</strain>
    </source>
</reference>
<feature type="transmembrane region" description="Helical" evidence="1">
    <location>
        <begin position="151"/>
        <end position="173"/>
    </location>
</feature>
<name>A0A093UU94_TALMA</name>
<evidence type="ECO:0000256" key="1">
    <source>
        <dbReference type="SAM" id="Phobius"/>
    </source>
</evidence>
<protein>
    <recommendedName>
        <fullName evidence="3">DUF1772-domain-containing protein</fullName>
    </recommendedName>
</protein>
<feature type="transmembrane region" description="Helical" evidence="1">
    <location>
        <begin position="20"/>
        <end position="41"/>
    </location>
</feature>
<comment type="caution">
    <text evidence="2">The sequence shown here is derived from an EMBL/GenBank/DDBJ whole genome shotgun (WGS) entry which is preliminary data.</text>
</comment>